<gene>
    <name evidence="2" type="ORF">ADN00_13340</name>
</gene>
<dbReference type="SMART" id="SM00710">
    <property type="entry name" value="PbH1"/>
    <property type="match status" value="5"/>
</dbReference>
<dbReference type="EMBL" id="LGCL01000031">
    <property type="protein sequence ID" value="KPL74822.1"/>
    <property type="molecule type" value="Genomic_DNA"/>
</dbReference>
<evidence type="ECO:0000313" key="3">
    <source>
        <dbReference type="Proteomes" id="UP000050417"/>
    </source>
</evidence>
<dbReference type="InterPro" id="IPR011050">
    <property type="entry name" value="Pectin_lyase_fold/virulence"/>
</dbReference>
<protein>
    <recommendedName>
        <fullName evidence="1">Right handed beta helix domain-containing protein</fullName>
    </recommendedName>
</protein>
<feature type="domain" description="Right handed beta helix" evidence="1">
    <location>
        <begin position="127"/>
        <end position="273"/>
    </location>
</feature>
<accession>A0A0P6XH99</accession>
<dbReference type="InterPro" id="IPR006626">
    <property type="entry name" value="PbH1"/>
</dbReference>
<name>A0A0P6XH99_9CHLR</name>
<dbReference type="SUPFAM" id="SSF51126">
    <property type="entry name" value="Pectin lyase-like"/>
    <property type="match status" value="1"/>
</dbReference>
<dbReference type="Pfam" id="PF13229">
    <property type="entry name" value="Beta_helix"/>
    <property type="match status" value="1"/>
</dbReference>
<sequence length="300" mass="32092">MLHRRKTNHQHFLVVLVFWEGEMKKQAVFLMIAVFLLTSGMKGLNSVSLTAADVDGAEDIEFAIRQATADGTLPGRVVLDNSQGDFVFSTDDKTINIFVPNLTLISKNGAVIKNCEGAINFDALPASNVTIEGIRFLCSGDGISSSDYPNAGIRIVKNEIYVQGIGLDLGSLNNATIADNKITGKVGVRLDESSSALKVSHNQIDAVSIGIAVQGSDWNQVVENRIAAGWQGILLSGEADFNQVLANKISRVEQSGVALDGDPFGNQILGNKVVCSIGAECKAVDAQMELIEQNHIKGNH</sequence>
<dbReference type="Gene3D" id="2.160.20.10">
    <property type="entry name" value="Single-stranded right-handed beta-helix, Pectin lyase-like"/>
    <property type="match status" value="1"/>
</dbReference>
<evidence type="ECO:0000259" key="1">
    <source>
        <dbReference type="Pfam" id="PF13229"/>
    </source>
</evidence>
<dbReference type="InterPro" id="IPR039448">
    <property type="entry name" value="Beta_helix"/>
</dbReference>
<comment type="caution">
    <text evidence="2">The sequence shown here is derived from an EMBL/GenBank/DDBJ whole genome shotgun (WGS) entry which is preliminary data.</text>
</comment>
<evidence type="ECO:0000313" key="2">
    <source>
        <dbReference type="EMBL" id="KPL74822.1"/>
    </source>
</evidence>
<dbReference type="AlphaFoldDB" id="A0A0P6XH99"/>
<proteinExistence type="predicted"/>
<dbReference type="Proteomes" id="UP000050417">
    <property type="component" value="Unassembled WGS sequence"/>
</dbReference>
<keyword evidence="3" id="KW-1185">Reference proteome</keyword>
<organism evidence="2 3">
    <name type="scientific">Ornatilinea apprima</name>
    <dbReference type="NCBI Taxonomy" id="1134406"/>
    <lineage>
        <taxon>Bacteria</taxon>
        <taxon>Bacillati</taxon>
        <taxon>Chloroflexota</taxon>
        <taxon>Anaerolineae</taxon>
        <taxon>Anaerolineales</taxon>
        <taxon>Anaerolineaceae</taxon>
        <taxon>Ornatilinea</taxon>
    </lineage>
</organism>
<dbReference type="InterPro" id="IPR012334">
    <property type="entry name" value="Pectin_lyas_fold"/>
</dbReference>
<reference evidence="2 3" key="1">
    <citation type="submission" date="2015-07" db="EMBL/GenBank/DDBJ databases">
        <title>Genome sequence of Ornatilinea apprima DSM 23815.</title>
        <authorList>
            <person name="Hemp J."/>
            <person name="Ward L.M."/>
            <person name="Pace L.A."/>
            <person name="Fischer W.W."/>
        </authorList>
    </citation>
    <scope>NUCLEOTIDE SEQUENCE [LARGE SCALE GENOMIC DNA]</scope>
    <source>
        <strain evidence="2 3">P3M-1</strain>
    </source>
</reference>